<dbReference type="GO" id="GO:1905706">
    <property type="term" value="P:regulation of mitochondrial ATP synthesis coupled proton transport"/>
    <property type="evidence" value="ECO:0007669"/>
    <property type="project" value="TreeGrafter"/>
</dbReference>
<dbReference type="Pfam" id="PF08123">
    <property type="entry name" value="DOT1"/>
    <property type="match status" value="1"/>
</dbReference>
<dbReference type="InterPro" id="IPR025789">
    <property type="entry name" value="DOT1_dom"/>
</dbReference>
<evidence type="ECO:0000313" key="6">
    <source>
        <dbReference type="EMBL" id="KAJ8651987.1"/>
    </source>
</evidence>
<comment type="similarity">
    <text evidence="1">Belongs to the ANT/ATPSC lysine N-methyltransferase family.</text>
</comment>
<dbReference type="EMBL" id="JARTCD010000126">
    <property type="protein sequence ID" value="KAJ8651987.1"/>
    <property type="molecule type" value="Genomic_DNA"/>
</dbReference>
<sequence>MSDRSRTRFLQVYQNAEHAAQDEAEANPFPVYIDDDENVDALLAPFCPTSARRVLKALEMAGVQKGDHLIDLGSGDGRFCTAAVMACGAASALGIETDEALVDRSWQLARQALGEDKASAAADGLSWEEVEHEQRLRFVQGDLLSLETLVRDTRWTVLVLFLLPDHTHKYADMLLEHYRRGARIISLVFDLNEVMGLNLLCSDDPEGIYIYGQQ</sequence>
<dbReference type="Proteomes" id="UP001234581">
    <property type="component" value="Unassembled WGS sequence"/>
</dbReference>
<evidence type="ECO:0000313" key="7">
    <source>
        <dbReference type="Proteomes" id="UP001234581"/>
    </source>
</evidence>
<protein>
    <recommendedName>
        <fullName evidence="5">DOT1 domain-containing protein</fullName>
    </recommendedName>
</protein>
<dbReference type="GeneID" id="83219790"/>
<gene>
    <name evidence="6" type="ORF">O0I10_012419</name>
</gene>
<dbReference type="GO" id="GO:0005739">
    <property type="term" value="C:mitochondrion"/>
    <property type="evidence" value="ECO:0007669"/>
    <property type="project" value="TreeGrafter"/>
</dbReference>
<evidence type="ECO:0000256" key="2">
    <source>
        <dbReference type="ARBA" id="ARBA00022603"/>
    </source>
</evidence>
<dbReference type="GO" id="GO:0032259">
    <property type="term" value="P:methylation"/>
    <property type="evidence" value="ECO:0007669"/>
    <property type="project" value="UniProtKB-KW"/>
</dbReference>
<comment type="caution">
    <text evidence="6">The sequence shown here is derived from an EMBL/GenBank/DDBJ whole genome shotgun (WGS) entry which is preliminary data.</text>
</comment>
<dbReference type="AlphaFoldDB" id="A0AAD7UR58"/>
<dbReference type="SUPFAM" id="SSF53335">
    <property type="entry name" value="S-adenosyl-L-methionine-dependent methyltransferases"/>
    <property type="match status" value="1"/>
</dbReference>
<evidence type="ECO:0000256" key="3">
    <source>
        <dbReference type="ARBA" id="ARBA00022679"/>
    </source>
</evidence>
<evidence type="ECO:0000256" key="4">
    <source>
        <dbReference type="ARBA" id="ARBA00022691"/>
    </source>
</evidence>
<feature type="domain" description="DOT1" evidence="5">
    <location>
        <begin position="55"/>
        <end position="187"/>
    </location>
</feature>
<name>A0AAD7UR58_9FUNG</name>
<keyword evidence="3" id="KW-0808">Transferase</keyword>
<dbReference type="RefSeq" id="XP_058336901.1">
    <property type="nucleotide sequence ID" value="XM_058492347.1"/>
</dbReference>
<keyword evidence="7" id="KW-1185">Reference proteome</keyword>
<keyword evidence="4" id="KW-0949">S-adenosyl-L-methionine</keyword>
<dbReference type="Gene3D" id="3.40.50.150">
    <property type="entry name" value="Vaccinia Virus protein VP39"/>
    <property type="match status" value="1"/>
</dbReference>
<evidence type="ECO:0000256" key="1">
    <source>
        <dbReference type="ARBA" id="ARBA00010633"/>
    </source>
</evidence>
<dbReference type="InterPro" id="IPR026170">
    <property type="entry name" value="FAM173A/B"/>
</dbReference>
<dbReference type="PANTHER" id="PTHR13610:SF11">
    <property type="entry name" value="METHYLTRANSFERASE DOMAIN-CONTAINING PROTEIN"/>
    <property type="match status" value="1"/>
</dbReference>
<evidence type="ECO:0000259" key="5">
    <source>
        <dbReference type="Pfam" id="PF08123"/>
    </source>
</evidence>
<dbReference type="GO" id="GO:0031151">
    <property type="term" value="F:histone H3K79 methyltransferase activity"/>
    <property type="evidence" value="ECO:0007669"/>
    <property type="project" value="InterPro"/>
</dbReference>
<organism evidence="6 7">
    <name type="scientific">Lichtheimia ornata</name>
    <dbReference type="NCBI Taxonomy" id="688661"/>
    <lineage>
        <taxon>Eukaryota</taxon>
        <taxon>Fungi</taxon>
        <taxon>Fungi incertae sedis</taxon>
        <taxon>Mucoromycota</taxon>
        <taxon>Mucoromycotina</taxon>
        <taxon>Mucoromycetes</taxon>
        <taxon>Mucorales</taxon>
        <taxon>Lichtheimiaceae</taxon>
        <taxon>Lichtheimia</taxon>
    </lineage>
</organism>
<dbReference type="PANTHER" id="PTHR13610">
    <property type="entry name" value="METHYLTRANSFERASE DOMAIN-CONTAINING PROTEIN"/>
    <property type="match status" value="1"/>
</dbReference>
<dbReference type="InterPro" id="IPR029063">
    <property type="entry name" value="SAM-dependent_MTases_sf"/>
</dbReference>
<proteinExistence type="inferred from homology"/>
<keyword evidence="2" id="KW-0489">Methyltransferase</keyword>
<reference evidence="6 7" key="1">
    <citation type="submission" date="2023-03" db="EMBL/GenBank/DDBJ databases">
        <title>Genome sequence of Lichtheimia ornata CBS 291.66.</title>
        <authorList>
            <person name="Mohabir J.T."/>
            <person name="Shea T.P."/>
            <person name="Kurbessoian T."/>
            <person name="Berby B."/>
            <person name="Fontaine J."/>
            <person name="Livny J."/>
            <person name="Gnirke A."/>
            <person name="Stajich J.E."/>
            <person name="Cuomo C.A."/>
        </authorList>
    </citation>
    <scope>NUCLEOTIDE SEQUENCE [LARGE SCALE GENOMIC DNA]</scope>
    <source>
        <strain evidence="6">CBS 291.66</strain>
    </source>
</reference>
<accession>A0AAD7UR58</accession>